<evidence type="ECO:0000259" key="1">
    <source>
        <dbReference type="Pfam" id="PF01796"/>
    </source>
</evidence>
<dbReference type="InterPro" id="IPR052513">
    <property type="entry name" value="Thioester_dehydratase-like"/>
</dbReference>
<dbReference type="SUPFAM" id="SSF50249">
    <property type="entry name" value="Nucleic acid-binding proteins"/>
    <property type="match status" value="1"/>
</dbReference>
<comment type="caution">
    <text evidence="2">The sequence shown here is derived from an EMBL/GenBank/DDBJ whole genome shotgun (WGS) entry which is preliminary data.</text>
</comment>
<dbReference type="InterPro" id="IPR012340">
    <property type="entry name" value="NA-bd_OB-fold"/>
</dbReference>
<dbReference type="EMBL" id="JBHSXM010000001">
    <property type="protein sequence ID" value="MFC6836325.1"/>
    <property type="molecule type" value="Genomic_DNA"/>
</dbReference>
<keyword evidence="3" id="KW-1185">Reference proteome</keyword>
<proteinExistence type="predicted"/>
<feature type="domain" description="ChsH2 C-terminal OB-fold" evidence="1">
    <location>
        <begin position="62"/>
        <end position="120"/>
    </location>
</feature>
<gene>
    <name evidence="2" type="ORF">ACFQHK_07375</name>
</gene>
<dbReference type="Pfam" id="PF01796">
    <property type="entry name" value="OB_ChsH2_C"/>
    <property type="match status" value="1"/>
</dbReference>
<name>A0ABD5U6Y0_9EURY</name>
<evidence type="ECO:0000313" key="2">
    <source>
        <dbReference type="EMBL" id="MFC6836325.1"/>
    </source>
</evidence>
<dbReference type="PANTHER" id="PTHR34075:SF5">
    <property type="entry name" value="BLR3430 PROTEIN"/>
    <property type="match status" value="1"/>
</dbReference>
<accession>A0ABD5U6Y0</accession>
<dbReference type="Proteomes" id="UP001596406">
    <property type="component" value="Unassembled WGS sequence"/>
</dbReference>
<reference evidence="2 3" key="1">
    <citation type="journal article" date="2019" name="Int. J. Syst. Evol. Microbiol.">
        <title>The Global Catalogue of Microorganisms (GCM) 10K type strain sequencing project: providing services to taxonomists for standard genome sequencing and annotation.</title>
        <authorList>
            <consortium name="The Broad Institute Genomics Platform"/>
            <consortium name="The Broad Institute Genome Sequencing Center for Infectious Disease"/>
            <person name="Wu L."/>
            <person name="Ma J."/>
        </authorList>
    </citation>
    <scope>NUCLEOTIDE SEQUENCE [LARGE SCALE GENOMIC DNA]</scope>
    <source>
        <strain evidence="2 3">PSRA2</strain>
    </source>
</reference>
<protein>
    <submittedName>
        <fullName evidence="2">Zn-ribbon domain-containing OB-fold protein</fullName>
    </submittedName>
</protein>
<organism evidence="2 3">
    <name type="scientific">Halomarina ordinaria</name>
    <dbReference type="NCBI Taxonomy" id="3033939"/>
    <lineage>
        <taxon>Archaea</taxon>
        <taxon>Methanobacteriati</taxon>
        <taxon>Methanobacteriota</taxon>
        <taxon>Stenosarchaea group</taxon>
        <taxon>Halobacteria</taxon>
        <taxon>Halobacteriales</taxon>
        <taxon>Natronomonadaceae</taxon>
        <taxon>Halomarina</taxon>
    </lineage>
</organism>
<dbReference type="PANTHER" id="PTHR34075">
    <property type="entry name" value="BLR3430 PROTEIN"/>
    <property type="match status" value="1"/>
</dbReference>
<evidence type="ECO:0000313" key="3">
    <source>
        <dbReference type="Proteomes" id="UP001596406"/>
    </source>
</evidence>
<dbReference type="InterPro" id="IPR002878">
    <property type="entry name" value="ChsH2_C"/>
</dbReference>
<dbReference type="RefSeq" id="WP_304448012.1">
    <property type="nucleotide sequence ID" value="NZ_JARRAH010000001.1"/>
</dbReference>
<sequence length="138" mass="14622">MSGDERDGEAGGSERVRDAGFDDLLDAIEAGEGHYLRCSNDHGSLPPRRVCPHCGDRDLTERPLPDSGTVSTYTVVAVPTPQFADDAPYVTAVVDFGTVRLTGVVDADPEAVETGMTVGVTVGTSETTGDRLVRFVPR</sequence>
<dbReference type="AlphaFoldDB" id="A0ABD5U6Y0"/>